<evidence type="ECO:0000313" key="3">
    <source>
        <dbReference type="Proteomes" id="UP000199385"/>
    </source>
</evidence>
<protein>
    <recommendedName>
        <fullName evidence="1">DUF4037 domain-containing protein</fullName>
    </recommendedName>
</protein>
<evidence type="ECO:0000313" key="2">
    <source>
        <dbReference type="EMBL" id="SBT41916.1"/>
    </source>
</evidence>
<feature type="domain" description="DUF4037" evidence="1">
    <location>
        <begin position="156"/>
        <end position="255"/>
    </location>
</feature>
<dbReference type="STRING" id="261654.GA0070611_1791"/>
<organism evidence="2 3">
    <name type="scientific">Micromonospora auratinigra</name>
    <dbReference type="NCBI Taxonomy" id="261654"/>
    <lineage>
        <taxon>Bacteria</taxon>
        <taxon>Bacillati</taxon>
        <taxon>Actinomycetota</taxon>
        <taxon>Actinomycetes</taxon>
        <taxon>Micromonosporales</taxon>
        <taxon>Micromonosporaceae</taxon>
        <taxon>Micromonospora</taxon>
    </lineage>
</organism>
<dbReference type="Pfam" id="PF13228">
    <property type="entry name" value="DUF4037"/>
    <property type="match status" value="1"/>
</dbReference>
<dbReference type="PATRIC" id="fig|261654.4.peg.1817"/>
<accession>A0A1A8ZDI2</accession>
<proteinExistence type="predicted"/>
<name>A0A1A8ZDI2_9ACTN</name>
<evidence type="ECO:0000259" key="1">
    <source>
        <dbReference type="Pfam" id="PF13228"/>
    </source>
</evidence>
<reference evidence="3" key="1">
    <citation type="submission" date="2016-06" db="EMBL/GenBank/DDBJ databases">
        <authorList>
            <person name="Varghese N."/>
            <person name="Submissions Spin"/>
        </authorList>
    </citation>
    <scope>NUCLEOTIDE SEQUENCE [LARGE SCALE GENOMIC DNA]</scope>
    <source>
        <strain evidence="3">DSM 44815</strain>
    </source>
</reference>
<dbReference type="Proteomes" id="UP000199385">
    <property type="component" value="Chromosome I"/>
</dbReference>
<sequence length="376" mass="40246">MADGGKCGDATGRRPQTGRVTFVPGLTLARRFHDEMVGPLLAARLPGLRYAAGLLDGGSELLGLDTARSTDHDWGPRAQLFVADPAEVAPVRAVLAAGLPARFLGWPTRFLGGPEARLGVARADGDRHGVSVDELGGWLHGRLGFDPRAGLGVTDWLSVPTQRLAELTGGAVFHDGLDGALTAVREHLRWYPDDVWRYVLAAGWQRVGHAEHLAGRCAEVGDELGSQVVAAGLARDLMRLGLLLHRRWPPYAKWLGTVFATLPVAAPVVAALRTALGPGDWPAREAGLVRALEAVATWTNDAGLAARVDPGVRPFHDRPFRVLRADRFVTVLRAAITDPGLRERPPVGAVDQYLDNVDVLTHPDRVRPVAAAVLPG</sequence>
<keyword evidence="3" id="KW-1185">Reference proteome</keyword>
<dbReference type="InterPro" id="IPR025117">
    <property type="entry name" value="DUF4037"/>
</dbReference>
<dbReference type="EMBL" id="LT594323">
    <property type="protein sequence ID" value="SBT41916.1"/>
    <property type="molecule type" value="Genomic_DNA"/>
</dbReference>
<dbReference type="AlphaFoldDB" id="A0A1A8ZDI2"/>
<gene>
    <name evidence="2" type="ORF">GA0070611_1791</name>
</gene>